<protein>
    <recommendedName>
        <fullName evidence="4">Ricin B lectin domain-containing protein</fullName>
    </recommendedName>
</protein>
<dbReference type="Proteomes" id="UP001438707">
    <property type="component" value="Unassembled WGS sequence"/>
</dbReference>
<dbReference type="AlphaFoldDB" id="A0AAW1SH95"/>
<accession>A0AAW1SH95</accession>
<dbReference type="EMBL" id="JALJOS010000001">
    <property type="protein sequence ID" value="KAK9844877.1"/>
    <property type="molecule type" value="Genomic_DNA"/>
</dbReference>
<evidence type="ECO:0008006" key="4">
    <source>
        <dbReference type="Google" id="ProtNLM"/>
    </source>
</evidence>
<name>A0AAW1SH95_9CHLO</name>
<keyword evidence="3" id="KW-1185">Reference proteome</keyword>
<evidence type="ECO:0000313" key="3">
    <source>
        <dbReference type="Proteomes" id="UP001438707"/>
    </source>
</evidence>
<keyword evidence="1" id="KW-0732">Signal</keyword>
<reference evidence="2 3" key="1">
    <citation type="journal article" date="2024" name="Nat. Commun.">
        <title>Phylogenomics reveals the evolutionary origins of lichenization in chlorophyte algae.</title>
        <authorList>
            <person name="Puginier C."/>
            <person name="Libourel C."/>
            <person name="Otte J."/>
            <person name="Skaloud P."/>
            <person name="Haon M."/>
            <person name="Grisel S."/>
            <person name="Petersen M."/>
            <person name="Berrin J.G."/>
            <person name="Delaux P.M."/>
            <person name="Dal Grande F."/>
            <person name="Keller J."/>
        </authorList>
    </citation>
    <scope>NUCLEOTIDE SEQUENCE [LARGE SCALE GENOMIC DNA]</scope>
    <source>
        <strain evidence="2 3">SAG 2145</strain>
    </source>
</reference>
<sequence>MSGRSPAAPLYCILLTATSTALLALVRADPPSFYTPTFIPGTYTIASAARPCRPFVSVNADCNANLIDTWFTQDGSGRQVFYIQRISDPNDPNDRDLYTITVSGGRSGCDRNLWSFQRCTGGTDTPDLFFGDDGSYHQYFNILYAGGGTWNIVARDRFRGGAPDGRPCASYLSASDCSSSDLVLRFAATDDGSGLQRWNLDPTFPPAGSNIPVGAPPPPTGTYSLYNADTTGYPFVDVNSQCSDLSIKAGAPGNDQVFKLQLLPGSSDTYTISTTPTTAGRIGCGMSYWSMQGCEGSDTVANRLARLAAMDDSSDLQHWRIAPTPFNAELGLYELVGVGRSTCASYLSLPDYFNPVKDAQFAIGGRGLLWQFFPKPEPGPILQDGNYRIAVNGRNSCDKHLKGPNCDIVNSLPYEAPVLPTFGSDSDPQGIWKLTLVEGLDTYTIVNVYRQSCDQVGPFLSSYDCDQYRGQDNIVDFTGVDTGIYGGKNQHWKISCSQSTGPCSLYSIQNVGRTACRNFLSVQECGGTSYPDLYFNDGSGRQAWQIARA</sequence>
<evidence type="ECO:0000313" key="2">
    <source>
        <dbReference type="EMBL" id="KAK9844877.1"/>
    </source>
</evidence>
<evidence type="ECO:0000256" key="1">
    <source>
        <dbReference type="SAM" id="SignalP"/>
    </source>
</evidence>
<organism evidence="2 3">
    <name type="scientific">Apatococcus lobatus</name>
    <dbReference type="NCBI Taxonomy" id="904363"/>
    <lineage>
        <taxon>Eukaryota</taxon>
        <taxon>Viridiplantae</taxon>
        <taxon>Chlorophyta</taxon>
        <taxon>core chlorophytes</taxon>
        <taxon>Trebouxiophyceae</taxon>
        <taxon>Chlorellales</taxon>
        <taxon>Chlorellaceae</taxon>
        <taxon>Apatococcus</taxon>
    </lineage>
</organism>
<comment type="caution">
    <text evidence="2">The sequence shown here is derived from an EMBL/GenBank/DDBJ whole genome shotgun (WGS) entry which is preliminary data.</text>
</comment>
<feature type="signal peptide" evidence="1">
    <location>
        <begin position="1"/>
        <end position="28"/>
    </location>
</feature>
<gene>
    <name evidence="2" type="ORF">WJX74_008069</name>
</gene>
<feature type="chain" id="PRO_5043643258" description="Ricin B lectin domain-containing protein" evidence="1">
    <location>
        <begin position="29"/>
        <end position="549"/>
    </location>
</feature>
<proteinExistence type="predicted"/>